<evidence type="ECO:0008006" key="3">
    <source>
        <dbReference type="Google" id="ProtNLM"/>
    </source>
</evidence>
<dbReference type="PATRIC" id="fig|1423734.3.peg.715"/>
<name>X0PQF2_9LACO</name>
<evidence type="ECO:0000313" key="2">
    <source>
        <dbReference type="Proteomes" id="UP000051236"/>
    </source>
</evidence>
<organism evidence="1 2">
    <name type="scientific">Agrilactobacillus composti DSM 18527 = JCM 14202</name>
    <dbReference type="NCBI Taxonomy" id="1423734"/>
    <lineage>
        <taxon>Bacteria</taxon>
        <taxon>Bacillati</taxon>
        <taxon>Bacillota</taxon>
        <taxon>Bacilli</taxon>
        <taxon>Lactobacillales</taxon>
        <taxon>Lactobacillaceae</taxon>
        <taxon>Agrilactobacillus</taxon>
    </lineage>
</organism>
<protein>
    <recommendedName>
        <fullName evidence="3">Group II intron maturase-specific domain-containing protein</fullName>
    </recommendedName>
</protein>
<gene>
    <name evidence="1" type="ORF">FC83_GL000708</name>
</gene>
<dbReference type="Proteomes" id="UP000051236">
    <property type="component" value="Unassembled WGS sequence"/>
</dbReference>
<comment type="caution">
    <text evidence="1">The sequence shown here is derived from an EMBL/GenBank/DDBJ whole genome shotgun (WGS) entry which is preliminary data.</text>
</comment>
<evidence type="ECO:0000313" key="1">
    <source>
        <dbReference type="EMBL" id="KRM31641.1"/>
    </source>
</evidence>
<sequence length="53" mass="6315">MSEARIFANTRKGYWYTAHTGVLKYTLTNEKLERLGLLNLSKAFQYIQERLNY</sequence>
<dbReference type="eggNOG" id="COG3344">
    <property type="taxonomic scope" value="Bacteria"/>
</dbReference>
<dbReference type="AlphaFoldDB" id="X0PQF2"/>
<dbReference type="EMBL" id="AZGA01000077">
    <property type="protein sequence ID" value="KRM31641.1"/>
    <property type="molecule type" value="Genomic_DNA"/>
</dbReference>
<accession>X0PQF2</accession>
<reference evidence="1 2" key="1">
    <citation type="journal article" date="2015" name="Genome Announc.">
        <title>Expanding the biotechnology potential of lactobacilli through comparative genomics of 213 strains and associated genera.</title>
        <authorList>
            <person name="Sun Z."/>
            <person name="Harris H.M."/>
            <person name="McCann A."/>
            <person name="Guo C."/>
            <person name="Argimon S."/>
            <person name="Zhang W."/>
            <person name="Yang X."/>
            <person name="Jeffery I.B."/>
            <person name="Cooney J.C."/>
            <person name="Kagawa T.F."/>
            <person name="Liu W."/>
            <person name="Song Y."/>
            <person name="Salvetti E."/>
            <person name="Wrobel A."/>
            <person name="Rasinkangas P."/>
            <person name="Parkhill J."/>
            <person name="Rea M.C."/>
            <person name="O'Sullivan O."/>
            <person name="Ritari J."/>
            <person name="Douillard F.P."/>
            <person name="Paul Ross R."/>
            <person name="Yang R."/>
            <person name="Briner A.E."/>
            <person name="Felis G.E."/>
            <person name="de Vos W.M."/>
            <person name="Barrangou R."/>
            <person name="Klaenhammer T.R."/>
            <person name="Caufield P.W."/>
            <person name="Cui Y."/>
            <person name="Zhang H."/>
            <person name="O'Toole P.W."/>
        </authorList>
    </citation>
    <scope>NUCLEOTIDE SEQUENCE [LARGE SCALE GENOMIC DNA]</scope>
    <source>
        <strain evidence="1 2">DSM 18527</strain>
    </source>
</reference>
<keyword evidence="2" id="KW-1185">Reference proteome</keyword>
<proteinExistence type="predicted"/>